<dbReference type="Proteomes" id="UP000187203">
    <property type="component" value="Unassembled WGS sequence"/>
</dbReference>
<protein>
    <submittedName>
        <fullName evidence="2">Uncharacterized protein</fullName>
    </submittedName>
</protein>
<proteinExistence type="predicted"/>
<dbReference type="AlphaFoldDB" id="A0A1R3GNC5"/>
<evidence type="ECO:0000313" key="3">
    <source>
        <dbReference type="Proteomes" id="UP000187203"/>
    </source>
</evidence>
<accession>A0A1R3GNC5</accession>
<gene>
    <name evidence="2" type="ORF">COLO4_34144</name>
</gene>
<keyword evidence="3" id="KW-1185">Reference proteome</keyword>
<organism evidence="2 3">
    <name type="scientific">Corchorus olitorius</name>
    <dbReference type="NCBI Taxonomy" id="93759"/>
    <lineage>
        <taxon>Eukaryota</taxon>
        <taxon>Viridiplantae</taxon>
        <taxon>Streptophyta</taxon>
        <taxon>Embryophyta</taxon>
        <taxon>Tracheophyta</taxon>
        <taxon>Spermatophyta</taxon>
        <taxon>Magnoliopsida</taxon>
        <taxon>eudicotyledons</taxon>
        <taxon>Gunneridae</taxon>
        <taxon>Pentapetalae</taxon>
        <taxon>rosids</taxon>
        <taxon>malvids</taxon>
        <taxon>Malvales</taxon>
        <taxon>Malvaceae</taxon>
        <taxon>Grewioideae</taxon>
        <taxon>Apeibeae</taxon>
        <taxon>Corchorus</taxon>
    </lineage>
</organism>
<evidence type="ECO:0000256" key="1">
    <source>
        <dbReference type="SAM" id="MobiDB-lite"/>
    </source>
</evidence>
<sequence length="75" mass="8672">MRGETNEDSRMTVRKRKKSKESKASKESKDFDILTEEWFPEIDISCSPVKLIVYQLVFHHDGVIVESPKLAYVNG</sequence>
<dbReference type="EMBL" id="AWUE01022095">
    <property type="protein sequence ID" value="OMO59593.1"/>
    <property type="molecule type" value="Genomic_DNA"/>
</dbReference>
<name>A0A1R3GNC5_9ROSI</name>
<comment type="caution">
    <text evidence="2">The sequence shown here is derived from an EMBL/GenBank/DDBJ whole genome shotgun (WGS) entry which is preliminary data.</text>
</comment>
<feature type="compositionally biased region" description="Basic and acidic residues" evidence="1">
    <location>
        <begin position="1"/>
        <end position="11"/>
    </location>
</feature>
<reference evidence="3" key="1">
    <citation type="submission" date="2013-09" db="EMBL/GenBank/DDBJ databases">
        <title>Corchorus olitorius genome sequencing.</title>
        <authorList>
            <person name="Alam M."/>
            <person name="Haque M.S."/>
            <person name="Islam M.S."/>
            <person name="Emdad E.M."/>
            <person name="Islam M.M."/>
            <person name="Ahmed B."/>
            <person name="Halim A."/>
            <person name="Hossen Q.M.M."/>
            <person name="Hossain M.Z."/>
            <person name="Ahmed R."/>
            <person name="Khan M.M."/>
            <person name="Islam R."/>
            <person name="Rashid M.M."/>
            <person name="Khan S.A."/>
            <person name="Rahman M.S."/>
            <person name="Alam M."/>
            <person name="Yahiya A.S."/>
            <person name="Khan M.S."/>
            <person name="Azam M.S."/>
            <person name="Haque T."/>
            <person name="Lashkar M.Z.H."/>
            <person name="Akhand A.I."/>
            <person name="Morshed G."/>
            <person name="Roy S."/>
            <person name="Uddin K.S."/>
            <person name="Rabeya T."/>
            <person name="Hossain A.S."/>
            <person name="Chowdhury A."/>
            <person name="Snigdha A.R."/>
            <person name="Mortoza M.S."/>
            <person name="Matin S.A."/>
            <person name="Hoque S.M.E."/>
            <person name="Islam M.K."/>
            <person name="Roy D.K."/>
            <person name="Haider R."/>
            <person name="Moosa M.M."/>
            <person name="Elias S.M."/>
            <person name="Hasan A.M."/>
            <person name="Jahan S."/>
            <person name="Shafiuddin M."/>
            <person name="Mahmood N."/>
            <person name="Shommy N.S."/>
        </authorList>
    </citation>
    <scope>NUCLEOTIDE SEQUENCE [LARGE SCALE GENOMIC DNA]</scope>
    <source>
        <strain evidence="3">cv. O-4</strain>
    </source>
</reference>
<evidence type="ECO:0000313" key="2">
    <source>
        <dbReference type="EMBL" id="OMO59593.1"/>
    </source>
</evidence>
<feature type="region of interest" description="Disordered" evidence="1">
    <location>
        <begin position="1"/>
        <end position="29"/>
    </location>
</feature>